<accession>A0A7L5JQG9</accession>
<evidence type="ECO:0000313" key="17">
    <source>
        <dbReference type="EMBL" id="TLS95548.1"/>
    </source>
</evidence>
<evidence type="ECO:0000256" key="4">
    <source>
        <dbReference type="ARBA" id="ARBA00022496"/>
    </source>
</evidence>
<evidence type="ECO:0000256" key="11">
    <source>
        <dbReference type="ARBA" id="ARBA00023237"/>
    </source>
</evidence>
<dbReference type="Pfam" id="PF00593">
    <property type="entry name" value="TonB_dep_Rec_b-barrel"/>
    <property type="match status" value="1"/>
</dbReference>
<keyword evidence="9 13" id="KW-0798">TonB box</keyword>
<evidence type="ECO:0000256" key="6">
    <source>
        <dbReference type="ARBA" id="ARBA00022729"/>
    </source>
</evidence>
<dbReference type="PROSITE" id="PS52016">
    <property type="entry name" value="TONB_DEPENDENT_REC_3"/>
    <property type="match status" value="1"/>
</dbReference>
<name>A0A7L5JQG9_9BACT</name>
<dbReference type="PANTHER" id="PTHR32552:SF68">
    <property type="entry name" value="FERRICHROME OUTER MEMBRANE TRANSPORTER_PHAGE RECEPTOR"/>
    <property type="match status" value="1"/>
</dbReference>
<evidence type="ECO:0000256" key="9">
    <source>
        <dbReference type="ARBA" id="ARBA00023077"/>
    </source>
</evidence>
<dbReference type="RefSeq" id="WP_024775113.1">
    <property type="nucleotide sequence ID" value="NZ_CP054051.1"/>
</dbReference>
<keyword evidence="8" id="KW-0406">Ion transport</keyword>
<dbReference type="InterPro" id="IPR000531">
    <property type="entry name" value="Beta-barrel_TonB"/>
</dbReference>
<evidence type="ECO:0000256" key="2">
    <source>
        <dbReference type="ARBA" id="ARBA00022448"/>
    </source>
</evidence>
<dbReference type="GO" id="GO:0015344">
    <property type="term" value="F:siderophore uptake transmembrane transporter activity"/>
    <property type="evidence" value="ECO:0007669"/>
    <property type="project" value="TreeGrafter"/>
</dbReference>
<evidence type="ECO:0000256" key="12">
    <source>
        <dbReference type="PROSITE-ProRule" id="PRU01360"/>
    </source>
</evidence>
<proteinExistence type="inferred from homology"/>
<reference evidence="16 19" key="2">
    <citation type="submission" date="2020-05" db="EMBL/GenBank/DDBJ databases">
        <title>Complete genome sequencing of Campylobacter and Arcobacter type strains.</title>
        <authorList>
            <person name="Miller W.G."/>
            <person name="Yee E."/>
        </authorList>
    </citation>
    <scope>NUCLEOTIDE SEQUENCE [LARGE SCALE GENOMIC DNA]</scope>
    <source>
        <strain evidence="16 19">LMG 21996</strain>
    </source>
</reference>
<dbReference type="Proteomes" id="UP000305417">
    <property type="component" value="Unassembled WGS sequence"/>
</dbReference>
<dbReference type="Gene3D" id="2.40.170.20">
    <property type="entry name" value="TonB-dependent receptor, beta-barrel domain"/>
    <property type="match status" value="1"/>
</dbReference>
<keyword evidence="16" id="KW-0675">Receptor</keyword>
<evidence type="ECO:0000259" key="14">
    <source>
        <dbReference type="Pfam" id="PF00593"/>
    </source>
</evidence>
<keyword evidence="5 12" id="KW-0812">Transmembrane</keyword>
<dbReference type="Proteomes" id="UP000509513">
    <property type="component" value="Chromosome"/>
</dbReference>
<evidence type="ECO:0000259" key="15">
    <source>
        <dbReference type="Pfam" id="PF07715"/>
    </source>
</evidence>
<keyword evidence="7" id="KW-0408">Iron</keyword>
<dbReference type="Gene3D" id="2.170.130.10">
    <property type="entry name" value="TonB-dependent receptor, plug domain"/>
    <property type="match status" value="1"/>
</dbReference>
<sequence length="704" mass="79467">MKLRYSVFACLALNINIIASEQATVLEQMSVTATKIEKATKDVSESIAVVDQKTIEDKNILNVQDALQTIPGVIAESTSNSPSPKLIIRGAGLKARFGVREIMVMKDGVPMTDPDSFTRFDFIDMQDVSSIEVQKGPGSINAVNSTGGVIQLITKSVFDEDKNSIKLGVGNEEQRNVNLKVRGKISENDFTSLTFSKRKIDNSWRDNNEFDTTQATLKYGHIFKDDSIIENELSYTESNLNLPASMTKDEFKEFKKSGEQHDTSNQWQHSARDSKILAFSSKYEKEVGDITYKPRFYFNTWEHFHPVTGLINDSDDNKVFGIDLEFNAAHKLFDQDAMLVGGLTFKIDKTDDSKKYQYGDVETKSVTTGWGRNRTTANQIVKTLSNKKGALANTEDSETLLYGAYLMESFKVNDKLGFDVSSRVDKLKFDINGNEITKYDYSSKSYKDGIGDYEIDNSFTLLSAKFGTTYALTDFTNVYASIANANQAPTTSELSDNNDLDKSQSTNYEVGLKTRTEDLSYDLALYQNYVDDEIIQIKDANGNSIYDNAGKTDKKGLEFNITYNLTSNLEIGGSYAYSNFKFDKFNESARGDLVSRDGNYIPFIPKNQYSIFTAYNLNGFKTRLTARTYGSYYMDNANTEKYEGYDLITDFMIGYEMKNHNIQLNINNLFDKYYASEASKDVYNVESYKAASPRMAMLTYSYKF</sequence>
<evidence type="ECO:0000256" key="1">
    <source>
        <dbReference type="ARBA" id="ARBA00004571"/>
    </source>
</evidence>
<comment type="similarity">
    <text evidence="12 13">Belongs to the TonB-dependent receptor family.</text>
</comment>
<protein>
    <submittedName>
        <fullName evidence="16">TonB-dependent receptor</fullName>
    </submittedName>
</protein>
<dbReference type="InterPro" id="IPR012910">
    <property type="entry name" value="Plug_dom"/>
</dbReference>
<feature type="domain" description="TonB-dependent receptor plug" evidence="15">
    <location>
        <begin position="41"/>
        <end position="149"/>
    </location>
</feature>
<gene>
    <name evidence="16" type="ORF">ACBT_1420</name>
    <name evidence="17" type="ORF">FE247_10945</name>
</gene>
<keyword evidence="6" id="KW-0732">Signal</keyword>
<evidence type="ECO:0000256" key="10">
    <source>
        <dbReference type="ARBA" id="ARBA00023136"/>
    </source>
</evidence>
<evidence type="ECO:0000313" key="16">
    <source>
        <dbReference type="EMBL" id="QKJ27326.1"/>
    </source>
</evidence>
<evidence type="ECO:0000313" key="18">
    <source>
        <dbReference type="Proteomes" id="UP000305417"/>
    </source>
</evidence>
<dbReference type="InterPro" id="IPR036942">
    <property type="entry name" value="Beta-barrel_TonB_sf"/>
</dbReference>
<dbReference type="AlphaFoldDB" id="A0A7L5JQG9"/>
<evidence type="ECO:0000256" key="5">
    <source>
        <dbReference type="ARBA" id="ARBA00022692"/>
    </source>
</evidence>
<dbReference type="EMBL" id="VBUC01000044">
    <property type="protein sequence ID" value="TLS95548.1"/>
    <property type="molecule type" value="Genomic_DNA"/>
</dbReference>
<evidence type="ECO:0000313" key="19">
    <source>
        <dbReference type="Proteomes" id="UP000509513"/>
    </source>
</evidence>
<dbReference type="SUPFAM" id="SSF56935">
    <property type="entry name" value="Porins"/>
    <property type="match status" value="1"/>
</dbReference>
<reference evidence="17 18" key="1">
    <citation type="submission" date="2019-05" db="EMBL/GenBank/DDBJ databases">
        <title>Arcobacter cibarius and Arcobacter thereius providing challenges in identification an antibiotic susceptibility and Quinolone resistance.</title>
        <authorList>
            <person name="Busch A."/>
            <person name="Hanel I."/>
            <person name="Hotzel H."/>
            <person name="Tomaso H."/>
        </authorList>
    </citation>
    <scope>NUCLEOTIDE SEQUENCE [LARGE SCALE GENOMIC DNA]</scope>
    <source>
        <strain evidence="17 18">16CS0831-2</strain>
    </source>
</reference>
<dbReference type="KEGG" id="acib:ACBT_1420"/>
<keyword evidence="4" id="KW-0410">Iron transport</keyword>
<keyword evidence="3 12" id="KW-1134">Transmembrane beta strand</keyword>
<keyword evidence="2 12" id="KW-0813">Transport</keyword>
<dbReference type="GO" id="GO:0009279">
    <property type="term" value="C:cell outer membrane"/>
    <property type="evidence" value="ECO:0007669"/>
    <property type="project" value="UniProtKB-SubCell"/>
</dbReference>
<dbReference type="InterPro" id="IPR010917">
    <property type="entry name" value="TonB_rcpt_CS"/>
</dbReference>
<dbReference type="PROSITE" id="PS01156">
    <property type="entry name" value="TONB_DEPENDENT_REC_2"/>
    <property type="match status" value="1"/>
</dbReference>
<feature type="domain" description="TonB-dependent receptor-like beta-barrel" evidence="14">
    <location>
        <begin position="201"/>
        <end position="669"/>
    </location>
</feature>
<dbReference type="Pfam" id="PF07715">
    <property type="entry name" value="Plug"/>
    <property type="match status" value="1"/>
</dbReference>
<keyword evidence="11 12" id="KW-0998">Cell outer membrane</keyword>
<dbReference type="InterPro" id="IPR037066">
    <property type="entry name" value="Plug_dom_sf"/>
</dbReference>
<comment type="subcellular location">
    <subcellularLocation>
        <location evidence="1 12">Cell outer membrane</location>
        <topology evidence="1 12">Multi-pass membrane protein</topology>
    </subcellularLocation>
</comment>
<keyword evidence="10 12" id="KW-0472">Membrane</keyword>
<evidence type="ECO:0000256" key="13">
    <source>
        <dbReference type="RuleBase" id="RU003357"/>
    </source>
</evidence>
<dbReference type="InterPro" id="IPR039426">
    <property type="entry name" value="TonB-dep_rcpt-like"/>
</dbReference>
<evidence type="ECO:0000256" key="3">
    <source>
        <dbReference type="ARBA" id="ARBA00022452"/>
    </source>
</evidence>
<evidence type="ECO:0000256" key="8">
    <source>
        <dbReference type="ARBA" id="ARBA00023065"/>
    </source>
</evidence>
<keyword evidence="18" id="KW-1185">Reference proteome</keyword>
<dbReference type="PANTHER" id="PTHR32552">
    <property type="entry name" value="FERRICHROME IRON RECEPTOR-RELATED"/>
    <property type="match status" value="1"/>
</dbReference>
<organism evidence="16 19">
    <name type="scientific">Aliarcobacter cibarius</name>
    <dbReference type="NCBI Taxonomy" id="255507"/>
    <lineage>
        <taxon>Bacteria</taxon>
        <taxon>Pseudomonadati</taxon>
        <taxon>Campylobacterota</taxon>
        <taxon>Epsilonproteobacteria</taxon>
        <taxon>Campylobacterales</taxon>
        <taxon>Arcobacteraceae</taxon>
        <taxon>Aliarcobacter</taxon>
    </lineage>
</organism>
<evidence type="ECO:0000256" key="7">
    <source>
        <dbReference type="ARBA" id="ARBA00023004"/>
    </source>
</evidence>
<dbReference type="EMBL" id="CP054051">
    <property type="protein sequence ID" value="QKJ27326.1"/>
    <property type="molecule type" value="Genomic_DNA"/>
</dbReference>
<dbReference type="OrthoDB" id="9763670at2"/>
<dbReference type="CDD" id="cd01347">
    <property type="entry name" value="ligand_gated_channel"/>
    <property type="match status" value="1"/>
</dbReference>